<dbReference type="InterPro" id="IPR007527">
    <property type="entry name" value="Znf_SWIM"/>
</dbReference>
<sequence length="907" mass="105827">MCNIYFNNNILKLPRYSLIDQECLLKKCDEWKKSNPSIKVFLRPKSETISNVSETFLFVYQSLWQQELLLRYGNEIVLLDATYRTTRYSLPLFFLVVKTNVDYQVIATFVIENETKRSITEALNIIKHWNTSFNPAFCMTDYCNEEIESLQSIFPACRVIICDFHREQAWDRWLSKIKNGCSNFKGSIISLLRCVATAQTEDQADAAIESLHSSNFWLDEKFYKFKKYITNYWLSIKEKWIWAYRRDRLLVNLNTNNGVERQNESFKYSFLQRHKNSSITGMLTVLIEEFFPDKLDHYSESNFKMNCQYRRYSSNIPEYLHNRPHHFVKHCLQKIDLANKTDLNGVILKEHGVFKVNSFSDKNKNYMVYFGDKDTMPKCTCVAWLQSAYLCKHFFLIFRKYPQSWSWQSLSSLYRESPFLNIDIKNDLILKEPLIYKCNHVNNNIAEIDITDNNTNSILSASDTVSSKPSDEITRKRAFVVSEVREMLTTIKTLTYDFDEASEEISDLHKKLSDILETLYRARKKEKGLPVRAEKTNDYIPNNLTKVVEIPSIKKKKISHRFGKKKDLLLSMCSIEADYAVHEAPIQEFIITDDIIAGQSTFTTGLIDSTIIENFLTDGDNQKVTSSPILKAKDLEGVSNIENILSGDDNMKVTSSHTLETKDIEDILNNRMLSDSVIQYFQNLIKKVHPSANGLQDPILGQKLFFKVQGCQPFVQVLYNGHHHWLAVSTYGCKYGEVYVLDSNFHESLSLDTQRQICSLLNYNKSVIKVNVLPVHQQEGSVDCGLFALAFVEFILSNNKNPVDVWFNQKKFRCHVLECLKKNVMRPFPLSNTAKHRCNPKQFSLKLYCSCRMVWTQSDGAIYGKKMVQCWNCQNWFHRDCEKNQRCFDNKNELWKCQDCYRRLANN</sequence>
<evidence type="ECO:0000256" key="1">
    <source>
        <dbReference type="ARBA" id="ARBA00022723"/>
    </source>
</evidence>
<dbReference type="RefSeq" id="XP_065657447.1">
    <property type="nucleotide sequence ID" value="XM_065801375.1"/>
</dbReference>
<dbReference type="InterPro" id="IPR001965">
    <property type="entry name" value="Znf_PHD"/>
</dbReference>
<evidence type="ECO:0000259" key="5">
    <source>
        <dbReference type="PROSITE" id="PS50966"/>
    </source>
</evidence>
<dbReference type="InterPro" id="IPR013083">
    <property type="entry name" value="Znf_RING/FYVE/PHD"/>
</dbReference>
<keyword evidence="1" id="KW-0479">Metal-binding</keyword>
<dbReference type="Pfam" id="PF21056">
    <property type="entry name" value="ZSWIM1-3_RNaseH-like"/>
    <property type="match status" value="1"/>
</dbReference>
<reference evidence="7 8" key="1">
    <citation type="submission" date="2025-05" db="UniProtKB">
        <authorList>
            <consortium name="RefSeq"/>
        </authorList>
    </citation>
    <scope>IDENTIFICATION</scope>
</reference>
<dbReference type="Gene3D" id="3.40.395.10">
    <property type="entry name" value="Adenoviral Proteinase, Chain A"/>
    <property type="match status" value="1"/>
</dbReference>
<dbReference type="InterPro" id="IPR048324">
    <property type="entry name" value="ZSWIM1-3_RNaseH-like"/>
</dbReference>
<proteinExistence type="predicted"/>
<protein>
    <submittedName>
        <fullName evidence="7 8">Uncharacterized protein LOC136082353</fullName>
    </submittedName>
</protein>
<feature type="domain" description="SWIM-type" evidence="5">
    <location>
        <begin position="366"/>
        <end position="402"/>
    </location>
</feature>
<keyword evidence="6" id="KW-1185">Reference proteome</keyword>
<dbReference type="SMART" id="SM00249">
    <property type="entry name" value="PHD"/>
    <property type="match status" value="1"/>
</dbReference>
<dbReference type="PROSITE" id="PS50966">
    <property type="entry name" value="ZF_SWIM"/>
    <property type="match status" value="1"/>
</dbReference>
<dbReference type="SUPFAM" id="SSF57903">
    <property type="entry name" value="FYVE/PHD zinc finger"/>
    <property type="match status" value="1"/>
</dbReference>
<name>A0ABM4C765_HYDVU</name>
<evidence type="ECO:0000313" key="7">
    <source>
        <dbReference type="RefSeq" id="XP_065657447.1"/>
    </source>
</evidence>
<dbReference type="Proteomes" id="UP001652625">
    <property type="component" value="Chromosome 07"/>
</dbReference>
<evidence type="ECO:0000256" key="4">
    <source>
        <dbReference type="PROSITE-ProRule" id="PRU00325"/>
    </source>
</evidence>
<dbReference type="InterPro" id="IPR011011">
    <property type="entry name" value="Znf_FYVE_PHD"/>
</dbReference>
<dbReference type="Gene3D" id="3.30.40.10">
    <property type="entry name" value="Zinc/RING finger domain, C3HC4 (zinc finger)"/>
    <property type="match status" value="1"/>
</dbReference>
<dbReference type="SUPFAM" id="SSF54001">
    <property type="entry name" value="Cysteine proteinases"/>
    <property type="match status" value="1"/>
</dbReference>
<organism evidence="6 8">
    <name type="scientific">Hydra vulgaris</name>
    <name type="common">Hydra</name>
    <name type="synonym">Hydra attenuata</name>
    <dbReference type="NCBI Taxonomy" id="6087"/>
    <lineage>
        <taxon>Eukaryota</taxon>
        <taxon>Metazoa</taxon>
        <taxon>Cnidaria</taxon>
        <taxon>Hydrozoa</taxon>
        <taxon>Hydroidolina</taxon>
        <taxon>Anthoathecata</taxon>
        <taxon>Aplanulata</taxon>
        <taxon>Hydridae</taxon>
        <taxon>Hydra</taxon>
    </lineage>
</organism>
<keyword evidence="2 4" id="KW-0863">Zinc-finger</keyword>
<dbReference type="PROSITE" id="PS01359">
    <property type="entry name" value="ZF_PHD_1"/>
    <property type="match status" value="1"/>
</dbReference>
<accession>A0ABM4C765</accession>
<dbReference type="PANTHER" id="PTHR47456">
    <property type="entry name" value="PHD-TYPE DOMAIN-CONTAINING PROTEIN"/>
    <property type="match status" value="1"/>
</dbReference>
<keyword evidence="3" id="KW-0862">Zinc</keyword>
<evidence type="ECO:0000313" key="8">
    <source>
        <dbReference type="RefSeq" id="XP_065657448.1"/>
    </source>
</evidence>
<evidence type="ECO:0000313" key="6">
    <source>
        <dbReference type="Proteomes" id="UP001652625"/>
    </source>
</evidence>
<dbReference type="InterPro" id="IPR038765">
    <property type="entry name" value="Papain-like_cys_pep_sf"/>
</dbReference>
<evidence type="ECO:0000256" key="2">
    <source>
        <dbReference type="ARBA" id="ARBA00022771"/>
    </source>
</evidence>
<dbReference type="GeneID" id="136082353"/>
<dbReference type="RefSeq" id="XP_065657448.1">
    <property type="nucleotide sequence ID" value="XM_065801376.1"/>
</dbReference>
<evidence type="ECO:0000256" key="3">
    <source>
        <dbReference type="ARBA" id="ARBA00022833"/>
    </source>
</evidence>
<dbReference type="InterPro" id="IPR019786">
    <property type="entry name" value="Zinc_finger_PHD-type_CS"/>
</dbReference>
<gene>
    <name evidence="7 8" type="primary">LOC136082353</name>
</gene>